<name>A0A420J0I5_9PEZI</name>
<evidence type="ECO:0000313" key="1">
    <source>
        <dbReference type="EMBL" id="RKF80263.1"/>
    </source>
</evidence>
<protein>
    <submittedName>
        <fullName evidence="1">Uncharacterized protein</fullName>
    </submittedName>
</protein>
<reference evidence="1 2" key="1">
    <citation type="journal article" date="2018" name="BMC Genomics">
        <title>Comparative genome analyses reveal sequence features reflecting distinct modes of host-adaptation between dicot and monocot powdery mildew.</title>
        <authorList>
            <person name="Wu Y."/>
            <person name="Ma X."/>
            <person name="Pan Z."/>
            <person name="Kale S.D."/>
            <person name="Song Y."/>
            <person name="King H."/>
            <person name="Zhang Q."/>
            <person name="Presley C."/>
            <person name="Deng X."/>
            <person name="Wei C.I."/>
            <person name="Xiao S."/>
        </authorList>
    </citation>
    <scope>NUCLEOTIDE SEQUENCE [LARGE SCALE GENOMIC DNA]</scope>
    <source>
        <strain evidence="1">UMSG3</strain>
    </source>
</reference>
<accession>A0A420J0I5</accession>
<dbReference type="AlphaFoldDB" id="A0A420J0I5"/>
<sequence>MTEPTHQDLEWGSILASFYNTFPAVALVLRSYGLSADPSTLIHDINQNTHSPSFICLAAMLKAFDDGFNRQAQQNAELSETNENLNIRIRPKNVVINELIDVLKADLRQYQRHQPQFTPAEYQAVLLNSMARKQM</sequence>
<dbReference type="EMBL" id="MCBQ01004764">
    <property type="protein sequence ID" value="RKF80263.1"/>
    <property type="molecule type" value="Genomic_DNA"/>
</dbReference>
<evidence type="ECO:0000313" key="2">
    <source>
        <dbReference type="Proteomes" id="UP000283383"/>
    </source>
</evidence>
<organism evidence="1 2">
    <name type="scientific">Golovinomyces cichoracearum</name>
    <dbReference type="NCBI Taxonomy" id="62708"/>
    <lineage>
        <taxon>Eukaryota</taxon>
        <taxon>Fungi</taxon>
        <taxon>Dikarya</taxon>
        <taxon>Ascomycota</taxon>
        <taxon>Pezizomycotina</taxon>
        <taxon>Leotiomycetes</taxon>
        <taxon>Erysiphales</taxon>
        <taxon>Erysiphaceae</taxon>
        <taxon>Golovinomyces</taxon>
    </lineage>
</organism>
<keyword evidence="2" id="KW-1185">Reference proteome</keyword>
<gene>
    <name evidence="1" type="ORF">GcM3_047024</name>
</gene>
<proteinExistence type="predicted"/>
<dbReference type="Proteomes" id="UP000283383">
    <property type="component" value="Unassembled WGS sequence"/>
</dbReference>
<comment type="caution">
    <text evidence="1">The sequence shown here is derived from an EMBL/GenBank/DDBJ whole genome shotgun (WGS) entry which is preliminary data.</text>
</comment>